<evidence type="ECO:0000313" key="3">
    <source>
        <dbReference type="Proteomes" id="UP001590950"/>
    </source>
</evidence>
<feature type="region of interest" description="Disordered" evidence="1">
    <location>
        <begin position="112"/>
        <end position="139"/>
    </location>
</feature>
<comment type="caution">
    <text evidence="2">The sequence shown here is derived from an EMBL/GenBank/DDBJ whole genome shotgun (WGS) entry which is preliminary data.</text>
</comment>
<feature type="region of interest" description="Disordered" evidence="1">
    <location>
        <begin position="70"/>
        <end position="91"/>
    </location>
</feature>
<feature type="region of interest" description="Disordered" evidence="1">
    <location>
        <begin position="1"/>
        <end position="36"/>
    </location>
</feature>
<keyword evidence="3" id="KW-1185">Reference proteome</keyword>
<protein>
    <submittedName>
        <fullName evidence="2">Uncharacterized protein</fullName>
    </submittedName>
</protein>
<gene>
    <name evidence="2" type="ORF">N7G274_005071</name>
</gene>
<evidence type="ECO:0000256" key="1">
    <source>
        <dbReference type="SAM" id="MobiDB-lite"/>
    </source>
</evidence>
<dbReference type="Proteomes" id="UP001590950">
    <property type="component" value="Unassembled WGS sequence"/>
</dbReference>
<dbReference type="EMBL" id="JBEFKJ010000015">
    <property type="protein sequence ID" value="KAL2041884.1"/>
    <property type="molecule type" value="Genomic_DNA"/>
</dbReference>
<proteinExistence type="predicted"/>
<feature type="compositionally biased region" description="Polar residues" evidence="1">
    <location>
        <begin position="112"/>
        <end position="123"/>
    </location>
</feature>
<evidence type="ECO:0000313" key="2">
    <source>
        <dbReference type="EMBL" id="KAL2041884.1"/>
    </source>
</evidence>
<feature type="compositionally biased region" description="Basic residues" evidence="1">
    <location>
        <begin position="82"/>
        <end position="91"/>
    </location>
</feature>
<reference evidence="2 3" key="1">
    <citation type="submission" date="2024-09" db="EMBL/GenBank/DDBJ databases">
        <title>Rethinking Asexuality: The Enigmatic Case of Functional Sexual Genes in Lepraria (Stereocaulaceae).</title>
        <authorList>
            <person name="Doellman M."/>
            <person name="Sun Y."/>
            <person name="Barcenas-Pena A."/>
            <person name="Lumbsch H.T."/>
            <person name="Grewe F."/>
        </authorList>
    </citation>
    <scope>NUCLEOTIDE SEQUENCE [LARGE SCALE GENOMIC DNA]</scope>
    <source>
        <strain evidence="2 3">Mercado 3170</strain>
    </source>
</reference>
<accession>A0ABR4AAY9</accession>
<name>A0ABR4AAY9_9LECA</name>
<sequence>MPGPSRSCLEGQLKKKNGGVSLSQTQTSEHLDRLSHDDGDVIPARIIPQPYGMSVVSESVDVYAQRSRPVLQTSSLSEPGHHSRNILNHRLKAPETDKKSFFFLVRNIRQRQQSQPRITQVQRKSPHLWPTRPDFKCSP</sequence>
<organism evidence="2 3">
    <name type="scientific">Stereocaulon virgatum</name>
    <dbReference type="NCBI Taxonomy" id="373712"/>
    <lineage>
        <taxon>Eukaryota</taxon>
        <taxon>Fungi</taxon>
        <taxon>Dikarya</taxon>
        <taxon>Ascomycota</taxon>
        <taxon>Pezizomycotina</taxon>
        <taxon>Lecanoromycetes</taxon>
        <taxon>OSLEUM clade</taxon>
        <taxon>Lecanoromycetidae</taxon>
        <taxon>Lecanorales</taxon>
        <taxon>Lecanorineae</taxon>
        <taxon>Stereocaulaceae</taxon>
        <taxon>Stereocaulon</taxon>
    </lineage>
</organism>